<dbReference type="AlphaFoldDB" id="E4T8P8"/>
<name>E4T8P8_PALPW</name>
<evidence type="ECO:0000256" key="5">
    <source>
        <dbReference type="ARBA" id="ARBA00022556"/>
    </source>
</evidence>
<dbReference type="SUPFAM" id="SSF53756">
    <property type="entry name" value="UDP-Glycosyltransferase/glycogen phosphorylase"/>
    <property type="match status" value="1"/>
</dbReference>
<evidence type="ECO:0000256" key="10">
    <source>
        <dbReference type="NCBIfam" id="TIGR00215"/>
    </source>
</evidence>
<keyword evidence="8" id="KW-0443">Lipid metabolism</keyword>
<gene>
    <name evidence="11" type="ordered locus">Palpr_3029</name>
</gene>
<evidence type="ECO:0000256" key="7">
    <source>
        <dbReference type="ARBA" id="ARBA00022679"/>
    </source>
</evidence>
<dbReference type="RefSeq" id="WP_013446526.1">
    <property type="nucleotide sequence ID" value="NC_014734.1"/>
</dbReference>
<evidence type="ECO:0000256" key="4">
    <source>
        <dbReference type="ARBA" id="ARBA00022516"/>
    </source>
</evidence>
<reference key="1">
    <citation type="submission" date="2010-11" db="EMBL/GenBank/DDBJ databases">
        <title>The complete genome of Paludibacter propionicigenes DSM 17365.</title>
        <authorList>
            <consortium name="US DOE Joint Genome Institute (JGI-PGF)"/>
            <person name="Lucas S."/>
            <person name="Copeland A."/>
            <person name="Lapidus A."/>
            <person name="Bruce D."/>
            <person name="Goodwin L."/>
            <person name="Pitluck S."/>
            <person name="Kyrpides N."/>
            <person name="Mavromatis K."/>
            <person name="Ivanova N."/>
            <person name="Munk A.C."/>
            <person name="Brettin T."/>
            <person name="Detter J.C."/>
            <person name="Han C."/>
            <person name="Tapia R."/>
            <person name="Land M."/>
            <person name="Hauser L."/>
            <person name="Markowitz V."/>
            <person name="Cheng J.-F."/>
            <person name="Hugenholtz P."/>
            <person name="Woyke T."/>
            <person name="Wu D."/>
            <person name="Gronow S."/>
            <person name="Wellnitz S."/>
            <person name="Brambilla E."/>
            <person name="Klenk H.-P."/>
            <person name="Eisen J.A."/>
        </authorList>
    </citation>
    <scope>NUCLEOTIDE SEQUENCE</scope>
    <source>
        <strain>WB4</strain>
    </source>
</reference>
<dbReference type="GO" id="GO:0016020">
    <property type="term" value="C:membrane"/>
    <property type="evidence" value="ECO:0007669"/>
    <property type="project" value="GOC"/>
</dbReference>
<sequence length="382" mass="43260">MRYFIIAGEASGDLHASNLMRELFKEDPEAKFCFLGGDLMLAQAHGGKMVKHYRDMAFMGIIAVLRNAKTVLKNLSDCKQAIVDFQPDVLILVDYPSFNLRMARFVKEHLSAKVYFYISPKIWAWKEYRIKEIKRYVDKMFTIFPFETAFYRKHDYQVEYVGNPTIDSVYTRPNQQQTFTEFCIENQLPDKPIIAILAGSRKQEIVGCLPRMVDAGLRFPDYQVVIAGAPGIEADLYNSVLKGRNVSVVFGKTYELLQQSKAAVVNSGTATLETALVGTPEVVVYHVPMGRIGYFVKEVVVRVKFVSLVNIVAERLIVKELLAHLFTVNNIASELDLILNNSTYRQTMLQNYSIIKEALGEPGTAERAAKKMVSSLLLQENN</sequence>
<dbReference type="PANTHER" id="PTHR30372">
    <property type="entry name" value="LIPID-A-DISACCHARIDE SYNTHASE"/>
    <property type="match status" value="1"/>
</dbReference>
<evidence type="ECO:0000256" key="1">
    <source>
        <dbReference type="ARBA" id="ARBA00002056"/>
    </source>
</evidence>
<dbReference type="GO" id="GO:0008915">
    <property type="term" value="F:lipid-A-disaccharide synthase activity"/>
    <property type="evidence" value="ECO:0007669"/>
    <property type="project" value="UniProtKB-UniRule"/>
</dbReference>
<dbReference type="eggNOG" id="COG0763">
    <property type="taxonomic scope" value="Bacteria"/>
</dbReference>
<evidence type="ECO:0000256" key="2">
    <source>
        <dbReference type="ARBA" id="ARBA00012687"/>
    </source>
</evidence>
<dbReference type="NCBIfam" id="TIGR00215">
    <property type="entry name" value="lpxB"/>
    <property type="match status" value="1"/>
</dbReference>
<dbReference type="EMBL" id="CP002345">
    <property type="protein sequence ID" value="ADQ81157.1"/>
    <property type="molecule type" value="Genomic_DNA"/>
</dbReference>
<dbReference type="PANTHER" id="PTHR30372:SF4">
    <property type="entry name" value="LIPID-A-DISACCHARIDE SYNTHASE, MITOCHONDRIAL-RELATED"/>
    <property type="match status" value="1"/>
</dbReference>
<keyword evidence="7 11" id="KW-0808">Transferase</keyword>
<dbReference type="InterPro" id="IPR003835">
    <property type="entry name" value="Glyco_trans_19"/>
</dbReference>
<protein>
    <recommendedName>
        <fullName evidence="3 10">Lipid-A-disaccharide synthase</fullName>
        <ecNumber evidence="2 10">2.4.1.182</ecNumber>
    </recommendedName>
</protein>
<proteinExistence type="predicted"/>
<keyword evidence="12" id="KW-1185">Reference proteome</keyword>
<dbReference type="Pfam" id="PF02684">
    <property type="entry name" value="LpxB"/>
    <property type="match status" value="1"/>
</dbReference>
<comment type="function">
    <text evidence="1">Condensation of UDP-2,3-diacylglucosamine and 2,3-diacylglucosamine-1-phosphate to form lipid A disaccharide, a precursor of lipid A, a phosphorylated glycolipid that anchors the lipopolysaccharide to the outer membrane of the cell.</text>
</comment>
<reference evidence="11 12" key="2">
    <citation type="journal article" date="2011" name="Stand. Genomic Sci.">
        <title>Complete genome sequence of Paludibacter propionicigenes type strain (WB4).</title>
        <authorList>
            <person name="Gronow S."/>
            <person name="Munk C."/>
            <person name="Lapidus A."/>
            <person name="Nolan M."/>
            <person name="Lucas S."/>
            <person name="Hammon N."/>
            <person name="Deshpande S."/>
            <person name="Cheng J.F."/>
            <person name="Tapia R."/>
            <person name="Han C."/>
            <person name="Goodwin L."/>
            <person name="Pitluck S."/>
            <person name="Liolios K."/>
            <person name="Ivanova N."/>
            <person name="Mavromatis K."/>
            <person name="Mikhailova N."/>
            <person name="Pati A."/>
            <person name="Chen A."/>
            <person name="Palaniappan K."/>
            <person name="Land M."/>
            <person name="Hauser L."/>
            <person name="Chang Y.J."/>
            <person name="Jeffries C.D."/>
            <person name="Brambilla E."/>
            <person name="Rohde M."/>
            <person name="Goker M."/>
            <person name="Detter J.C."/>
            <person name="Woyke T."/>
            <person name="Bristow J."/>
            <person name="Eisen J.A."/>
            <person name="Markowitz V."/>
            <person name="Hugenholtz P."/>
            <person name="Kyrpides N.C."/>
            <person name="Klenk H.P."/>
        </authorList>
    </citation>
    <scope>NUCLEOTIDE SEQUENCE [LARGE SCALE GENOMIC DNA]</scope>
    <source>
        <strain evidence="12">DSM 17365 / JCM 13257 / WB4</strain>
    </source>
</reference>
<evidence type="ECO:0000256" key="8">
    <source>
        <dbReference type="ARBA" id="ARBA00023098"/>
    </source>
</evidence>
<organism evidence="11 12">
    <name type="scientific">Paludibacter propionicigenes (strain DSM 17365 / JCM 13257 / WB4)</name>
    <dbReference type="NCBI Taxonomy" id="694427"/>
    <lineage>
        <taxon>Bacteria</taxon>
        <taxon>Pseudomonadati</taxon>
        <taxon>Bacteroidota</taxon>
        <taxon>Bacteroidia</taxon>
        <taxon>Bacteroidales</taxon>
        <taxon>Paludibacteraceae</taxon>
        <taxon>Paludibacter</taxon>
    </lineage>
</organism>
<keyword evidence="5" id="KW-0441">Lipid A biosynthesis</keyword>
<comment type="catalytic activity">
    <reaction evidence="9">
        <text>a lipid X + a UDP-2-N,3-O-bis[(3R)-3-hydroxyacyl]-alpha-D-glucosamine = a lipid A disaccharide + UDP + H(+)</text>
        <dbReference type="Rhea" id="RHEA:67828"/>
        <dbReference type="ChEBI" id="CHEBI:15378"/>
        <dbReference type="ChEBI" id="CHEBI:58223"/>
        <dbReference type="ChEBI" id="CHEBI:137748"/>
        <dbReference type="ChEBI" id="CHEBI:176338"/>
        <dbReference type="ChEBI" id="CHEBI:176343"/>
        <dbReference type="EC" id="2.4.1.182"/>
    </reaction>
</comment>
<dbReference type="HOGENOM" id="CLU_036577_0_0_10"/>
<dbReference type="GO" id="GO:0005543">
    <property type="term" value="F:phospholipid binding"/>
    <property type="evidence" value="ECO:0007669"/>
    <property type="project" value="TreeGrafter"/>
</dbReference>
<dbReference type="Proteomes" id="UP000008718">
    <property type="component" value="Chromosome"/>
</dbReference>
<evidence type="ECO:0000256" key="3">
    <source>
        <dbReference type="ARBA" id="ARBA00020902"/>
    </source>
</evidence>
<dbReference type="OrthoDB" id="9801642at2"/>
<evidence type="ECO:0000313" key="11">
    <source>
        <dbReference type="EMBL" id="ADQ81157.1"/>
    </source>
</evidence>
<accession>E4T8P8</accession>
<dbReference type="STRING" id="694427.Palpr_3029"/>
<evidence type="ECO:0000256" key="9">
    <source>
        <dbReference type="ARBA" id="ARBA00048975"/>
    </source>
</evidence>
<keyword evidence="6 11" id="KW-0328">Glycosyltransferase</keyword>
<dbReference type="EC" id="2.4.1.182" evidence="2 10"/>
<dbReference type="KEGG" id="ppn:Palpr_3029"/>
<keyword evidence="4" id="KW-0444">Lipid biosynthesis</keyword>
<dbReference type="CAZy" id="GT19">
    <property type="family name" value="Glycosyltransferase Family 19"/>
</dbReference>
<evidence type="ECO:0000256" key="6">
    <source>
        <dbReference type="ARBA" id="ARBA00022676"/>
    </source>
</evidence>
<dbReference type="GO" id="GO:0009245">
    <property type="term" value="P:lipid A biosynthetic process"/>
    <property type="evidence" value="ECO:0007669"/>
    <property type="project" value="UniProtKB-UniRule"/>
</dbReference>
<evidence type="ECO:0000313" key="12">
    <source>
        <dbReference type="Proteomes" id="UP000008718"/>
    </source>
</evidence>